<dbReference type="EMBL" id="AAHYLK010000058">
    <property type="protein sequence ID" value="ECB7109647.1"/>
    <property type="molecule type" value="Genomic_DNA"/>
</dbReference>
<protein>
    <recommendedName>
        <fullName evidence="2">Lipoprotein</fullName>
    </recommendedName>
</protein>
<gene>
    <name evidence="1" type="ORF">E1A34_27065</name>
</gene>
<evidence type="ECO:0000313" key="1">
    <source>
        <dbReference type="EMBL" id="ECB7109647.1"/>
    </source>
</evidence>
<reference evidence="1" key="1">
    <citation type="submission" date="2019-03" db="EMBL/GenBank/DDBJ databases">
        <authorList>
            <person name="Ashton P.M."/>
            <person name="Dallman T."/>
            <person name="Nair S."/>
            <person name="De Pinna E."/>
            <person name="Peters T."/>
            <person name="Grant K."/>
        </authorList>
    </citation>
    <scope>NUCLEOTIDE SEQUENCE [LARGE SCALE GENOMIC DNA]</scope>
    <source>
        <strain evidence="1">271153</strain>
    </source>
</reference>
<dbReference type="Proteomes" id="UP000839827">
    <property type="component" value="Unassembled WGS sequence"/>
</dbReference>
<dbReference type="AlphaFoldDB" id="A0A5Y0S182"/>
<accession>A0A5Y0S182</accession>
<evidence type="ECO:0008006" key="2">
    <source>
        <dbReference type="Google" id="ProtNLM"/>
    </source>
</evidence>
<proteinExistence type="predicted"/>
<dbReference type="PROSITE" id="PS51257">
    <property type="entry name" value="PROKAR_LIPOPROTEIN"/>
    <property type="match status" value="1"/>
</dbReference>
<name>A0A5Y0S182_SALNE</name>
<organism evidence="1">
    <name type="scientific">Salmonella newport</name>
    <dbReference type="NCBI Taxonomy" id="108619"/>
    <lineage>
        <taxon>Bacteria</taxon>
        <taxon>Pseudomonadati</taxon>
        <taxon>Pseudomonadota</taxon>
        <taxon>Gammaproteobacteria</taxon>
        <taxon>Enterobacterales</taxon>
        <taxon>Enterobacteriaceae</taxon>
        <taxon>Salmonella</taxon>
    </lineage>
</organism>
<comment type="caution">
    <text evidence="1">The sequence shown here is derived from an EMBL/GenBank/DDBJ whole genome shotgun (WGS) entry which is preliminary data.</text>
</comment>
<sequence>MKYIIHLTIAATLLVGCASSKGKPVEVVNANRAAGTVEVGFVKDDALPLADDGRYAQWENAPGIASQVCKRWGYDHAVELTPHSREVGMRNGYGYLMNGSITKLYQCLKPGEN</sequence>